<sequence>MDKGFIEPIAGALCTVNEEMGGSPSVHRSLSTAIQAANAYQLSLNNSGGNGGGGRSGSSSSSSVVAIVRGGRGGRREGSIHMAVVTSIRQTRFSHDYLVATIGRKDGWMDG</sequence>
<proteinExistence type="predicted"/>
<evidence type="ECO:0000256" key="1">
    <source>
        <dbReference type="SAM" id="MobiDB-lite"/>
    </source>
</evidence>
<evidence type="ECO:0000313" key="3">
    <source>
        <dbReference type="Proteomes" id="UP001607303"/>
    </source>
</evidence>
<accession>A0ABD2BGR0</accession>
<reference evidence="2 3" key="1">
    <citation type="journal article" date="2024" name="Ann. Entomol. Soc. Am.">
        <title>Genomic analyses of the southern and eastern yellowjacket wasps (Hymenoptera: Vespidae) reveal evolutionary signatures of social life.</title>
        <authorList>
            <person name="Catto M.A."/>
            <person name="Caine P.B."/>
            <person name="Orr S.E."/>
            <person name="Hunt B.G."/>
            <person name="Goodisman M.A.D."/>
        </authorList>
    </citation>
    <scope>NUCLEOTIDE SEQUENCE [LARGE SCALE GENOMIC DNA]</scope>
    <source>
        <strain evidence="2">232</strain>
        <tissue evidence="2">Head and thorax</tissue>
    </source>
</reference>
<dbReference type="Proteomes" id="UP001607303">
    <property type="component" value="Unassembled WGS sequence"/>
</dbReference>
<keyword evidence="3" id="KW-1185">Reference proteome</keyword>
<protein>
    <submittedName>
        <fullName evidence="2">Uncharacterized protein</fullName>
    </submittedName>
</protein>
<dbReference type="EMBL" id="JAYRBN010000076">
    <property type="protein sequence ID" value="KAL2731628.1"/>
    <property type="molecule type" value="Genomic_DNA"/>
</dbReference>
<dbReference type="AlphaFoldDB" id="A0ABD2BGR0"/>
<evidence type="ECO:0000313" key="2">
    <source>
        <dbReference type="EMBL" id="KAL2731628.1"/>
    </source>
</evidence>
<comment type="caution">
    <text evidence="2">The sequence shown here is derived from an EMBL/GenBank/DDBJ whole genome shotgun (WGS) entry which is preliminary data.</text>
</comment>
<name>A0ABD2BGR0_VESMC</name>
<feature type="region of interest" description="Disordered" evidence="1">
    <location>
        <begin position="45"/>
        <end position="65"/>
    </location>
</feature>
<gene>
    <name evidence="2" type="ORF">V1477_015451</name>
</gene>
<organism evidence="2 3">
    <name type="scientific">Vespula maculifrons</name>
    <name type="common">Eastern yellow jacket</name>
    <name type="synonym">Wasp</name>
    <dbReference type="NCBI Taxonomy" id="7453"/>
    <lineage>
        <taxon>Eukaryota</taxon>
        <taxon>Metazoa</taxon>
        <taxon>Ecdysozoa</taxon>
        <taxon>Arthropoda</taxon>
        <taxon>Hexapoda</taxon>
        <taxon>Insecta</taxon>
        <taxon>Pterygota</taxon>
        <taxon>Neoptera</taxon>
        <taxon>Endopterygota</taxon>
        <taxon>Hymenoptera</taxon>
        <taxon>Apocrita</taxon>
        <taxon>Aculeata</taxon>
        <taxon>Vespoidea</taxon>
        <taxon>Vespidae</taxon>
        <taxon>Vespinae</taxon>
        <taxon>Vespula</taxon>
    </lineage>
</organism>